<dbReference type="InterPro" id="IPR040131">
    <property type="entry name" value="MnmG_N"/>
</dbReference>
<sequence>MVRRRPIVSRKHKHAFLTSGFHDRMRSRHRSSVSSLPPLSSLAPLKADVVVIGGGHAGCEAAAGAARTGADTVLVTQRTDTIGEMSCNPSIGGIGKGHLVREIDALDGLMGVTIDRAGIHFRLLNRSKGPAVRGPRAQADRDLYKEAMQATLSAYPNLRIVEASVEDVLLDGGAVRGVRLGDGRDIEGGRVVVTTGTFLRGKCWIGRQGYSAGRHLRDSEAVEPPSVGLAQTLDRMGFQLGRLKTGTPPRLDGRTIDWERLEAQPSEDPPEPFSFLNQISQRGVTIPSDHFIQCHKTYTNADTHRVISANLDTLPDYDSGDGEGVGPRYCPSIWKKVERFPDRDRHIVWLEPEGLNTHVVYPNGLSGCFPEHVQADYLRTIPGLEEAEIVRPGYDVEYDFVDARALFHTLETRSIPGLYLAGQICGTTGYEEAGAQGIIAGINGGRAALGQSPFFVDRDEGYIGVLVDDLVTKGTKEPYRMFTSRAEYRLALRSDNADMRLTRKGYEAGVVSEERFKTLQLRERLLDKTLRRLESFRLSSTDWMAYGGPALSIARADRERSKTAREALAMPNVTLPMVEDVIIAHNQQHQQPQQHQQQQEGEGEGGEVEREGYERSPAFMVDTVAAECMYGAYLDRQVREMETWRKNNQMRIPPHVYFSKESFPCLSAEEVEKLNHHRPATLQAASEISGVTPQGLVHVYQQLMKRQRRSRQHGHGGCGDERRRNDNFERKTNRAEREAVAVEEAVGRVAYHFEELAD</sequence>
<comment type="similarity">
    <text evidence="2">Belongs to the MnmG family.</text>
</comment>
<dbReference type="InterPro" id="IPR047001">
    <property type="entry name" value="MnmG_C_subdom"/>
</dbReference>
<dbReference type="PhylomeDB" id="A0A0G4ES60"/>
<accession>A0A0G4ES60</accession>
<dbReference type="OMA" id="IAMMSCN"/>
<dbReference type="VEuPathDB" id="CryptoDB:Vbra_13080"/>
<evidence type="ECO:0000256" key="1">
    <source>
        <dbReference type="ARBA" id="ARBA00001974"/>
    </source>
</evidence>
<dbReference type="FunFam" id="3.50.50.60:FF:000002">
    <property type="entry name" value="tRNA uridine 5-carboxymethylaminomethyl modification enzyme MnmG"/>
    <property type="match status" value="1"/>
</dbReference>
<evidence type="ECO:0000256" key="4">
    <source>
        <dbReference type="ARBA" id="ARBA00022827"/>
    </source>
</evidence>
<evidence type="ECO:0000256" key="5">
    <source>
        <dbReference type="SAM" id="MobiDB-lite"/>
    </source>
</evidence>
<dbReference type="GO" id="GO:0030488">
    <property type="term" value="P:tRNA methylation"/>
    <property type="evidence" value="ECO:0007669"/>
    <property type="project" value="TreeGrafter"/>
</dbReference>
<name>A0A0G4ES60_VITBC</name>
<evidence type="ECO:0000256" key="2">
    <source>
        <dbReference type="ARBA" id="ARBA00007653"/>
    </source>
</evidence>
<comment type="cofactor">
    <cofactor evidence="1">
        <name>FAD</name>
        <dbReference type="ChEBI" id="CHEBI:57692"/>
    </cofactor>
</comment>
<proteinExistence type="inferred from homology"/>
<dbReference type="EMBL" id="CDMY01000305">
    <property type="protein sequence ID" value="CEM01366.1"/>
    <property type="molecule type" value="Genomic_DNA"/>
</dbReference>
<dbReference type="PRINTS" id="PR00411">
    <property type="entry name" value="PNDRDTASEI"/>
</dbReference>
<dbReference type="PANTHER" id="PTHR11806:SF0">
    <property type="entry name" value="PROTEIN MTO1 HOMOLOG, MITOCHONDRIAL"/>
    <property type="match status" value="1"/>
</dbReference>
<reference evidence="7 8" key="1">
    <citation type="submission" date="2014-11" db="EMBL/GenBank/DDBJ databases">
        <authorList>
            <person name="Zhu J."/>
            <person name="Qi W."/>
            <person name="Song R."/>
        </authorList>
    </citation>
    <scope>NUCLEOTIDE SEQUENCE [LARGE SCALE GENOMIC DNA]</scope>
</reference>
<dbReference type="SUPFAM" id="SSF51905">
    <property type="entry name" value="FAD/NAD(P)-binding domain"/>
    <property type="match status" value="1"/>
</dbReference>
<dbReference type="PANTHER" id="PTHR11806">
    <property type="entry name" value="GLUCOSE INHIBITED DIVISION PROTEIN A"/>
    <property type="match status" value="1"/>
</dbReference>
<feature type="compositionally biased region" description="Basic and acidic residues" evidence="5">
    <location>
        <begin position="718"/>
        <end position="736"/>
    </location>
</feature>
<keyword evidence="3" id="KW-0285">Flavoprotein</keyword>
<gene>
    <name evidence="7" type="ORF">Vbra_13080</name>
</gene>
<dbReference type="GO" id="GO:0005737">
    <property type="term" value="C:cytoplasm"/>
    <property type="evidence" value="ECO:0007669"/>
    <property type="project" value="UniProtKB-ARBA"/>
</dbReference>
<dbReference type="Gene3D" id="1.10.150.570">
    <property type="entry name" value="GidA associated domain, C-terminal subdomain"/>
    <property type="match status" value="1"/>
</dbReference>
<dbReference type="InterPro" id="IPR026904">
    <property type="entry name" value="MnmG_C"/>
</dbReference>
<evidence type="ECO:0000313" key="7">
    <source>
        <dbReference type="EMBL" id="CEM01366.1"/>
    </source>
</evidence>
<evidence type="ECO:0000313" key="8">
    <source>
        <dbReference type="Proteomes" id="UP000041254"/>
    </source>
</evidence>
<feature type="region of interest" description="Disordered" evidence="5">
    <location>
        <begin position="586"/>
        <end position="611"/>
    </location>
</feature>
<dbReference type="InterPro" id="IPR002218">
    <property type="entry name" value="MnmG-rel"/>
</dbReference>
<dbReference type="Proteomes" id="UP000041254">
    <property type="component" value="Unassembled WGS sequence"/>
</dbReference>
<feature type="region of interest" description="Disordered" evidence="5">
    <location>
        <begin position="706"/>
        <end position="736"/>
    </location>
</feature>
<dbReference type="GO" id="GO:0050660">
    <property type="term" value="F:flavin adenine dinucleotide binding"/>
    <property type="evidence" value="ECO:0007669"/>
    <property type="project" value="InterPro"/>
</dbReference>
<dbReference type="FunCoup" id="A0A0G4ES60">
    <property type="interactions" value="340"/>
</dbReference>
<dbReference type="InterPro" id="IPR036188">
    <property type="entry name" value="FAD/NAD-bd_sf"/>
</dbReference>
<protein>
    <recommendedName>
        <fullName evidence="6">tRNA uridine 5-carboxymethylaminomethyl modification enzyme C-terminal subdomain domain-containing protein</fullName>
    </recommendedName>
</protein>
<dbReference type="Pfam" id="PF13932">
    <property type="entry name" value="SAM_GIDA_C"/>
    <property type="match status" value="1"/>
</dbReference>
<dbReference type="AlphaFoldDB" id="A0A0G4ES60"/>
<keyword evidence="8" id="KW-1185">Reference proteome</keyword>
<dbReference type="NCBIfam" id="TIGR00136">
    <property type="entry name" value="mnmG_gidA"/>
    <property type="match status" value="1"/>
</dbReference>
<dbReference type="InterPro" id="IPR044920">
    <property type="entry name" value="MnmG_C_subdom_sf"/>
</dbReference>
<dbReference type="FunFam" id="3.50.50.60:FF:000082">
    <property type="entry name" value="protein MTO1 homolog, mitochondrial isoform X1"/>
    <property type="match status" value="1"/>
</dbReference>
<dbReference type="Pfam" id="PF01134">
    <property type="entry name" value="GIDA"/>
    <property type="match status" value="1"/>
</dbReference>
<dbReference type="Gene3D" id="3.50.50.60">
    <property type="entry name" value="FAD/NAD(P)-binding domain"/>
    <property type="match status" value="2"/>
</dbReference>
<feature type="domain" description="tRNA uridine 5-carboxymethylaminomethyl modification enzyme C-terminal subdomain" evidence="6">
    <location>
        <begin position="628"/>
        <end position="701"/>
    </location>
</feature>
<dbReference type="STRING" id="1169540.A0A0G4ES60"/>
<dbReference type="GO" id="GO:0002098">
    <property type="term" value="P:tRNA wobble uridine modification"/>
    <property type="evidence" value="ECO:0007669"/>
    <property type="project" value="InterPro"/>
</dbReference>
<evidence type="ECO:0000259" key="6">
    <source>
        <dbReference type="SMART" id="SM01228"/>
    </source>
</evidence>
<dbReference type="InParanoid" id="A0A0G4ES60"/>
<keyword evidence="4" id="KW-0274">FAD</keyword>
<organism evidence="7 8">
    <name type="scientific">Vitrella brassicaformis (strain CCMP3155)</name>
    <dbReference type="NCBI Taxonomy" id="1169540"/>
    <lineage>
        <taxon>Eukaryota</taxon>
        <taxon>Sar</taxon>
        <taxon>Alveolata</taxon>
        <taxon>Colpodellida</taxon>
        <taxon>Vitrellaceae</taxon>
        <taxon>Vitrella</taxon>
    </lineage>
</organism>
<feature type="compositionally biased region" description="Low complexity" evidence="5">
    <location>
        <begin position="587"/>
        <end position="600"/>
    </location>
</feature>
<dbReference type="InterPro" id="IPR004416">
    <property type="entry name" value="MnmG"/>
</dbReference>
<dbReference type="SMART" id="SM01228">
    <property type="entry name" value="GIDA_assoc_3"/>
    <property type="match status" value="1"/>
</dbReference>
<dbReference type="HAMAP" id="MF_00129">
    <property type="entry name" value="MnmG_GidA"/>
    <property type="match status" value="1"/>
</dbReference>
<evidence type="ECO:0000256" key="3">
    <source>
        <dbReference type="ARBA" id="ARBA00022630"/>
    </source>
</evidence>
<dbReference type="OrthoDB" id="3329at2759"/>